<sequence length="200" mass="21401">MWAWLSAAPPLGLWDRIRWVLSPGRRRNELRLGGNNTFIVVRDPWACSRAGGLESLRSPGRAVLHSTENLRSPGRTVLHSTESLRSPGLRAVLSSIPQRACAVQAELSSIPQRACAVRAVLSSIPQRTCVVQAVLSSIPQRACAVRAVLSSIPQRACAVRASSSLRESACLAAAHSDRAALQLTCALCGECEVSASRDEG</sequence>
<name>A0A8T2MIF5_9TELE</name>
<evidence type="ECO:0000313" key="2">
    <source>
        <dbReference type="Proteomes" id="UP000824540"/>
    </source>
</evidence>
<proteinExistence type="predicted"/>
<dbReference type="EMBL" id="JAFBMS010002880">
    <property type="protein sequence ID" value="KAG9327984.1"/>
    <property type="molecule type" value="Genomic_DNA"/>
</dbReference>
<comment type="caution">
    <text evidence="1">The sequence shown here is derived from an EMBL/GenBank/DDBJ whole genome shotgun (WGS) entry which is preliminary data.</text>
</comment>
<protein>
    <submittedName>
        <fullName evidence="1">Uncharacterized protein</fullName>
    </submittedName>
</protein>
<keyword evidence="2" id="KW-1185">Reference proteome</keyword>
<evidence type="ECO:0000313" key="1">
    <source>
        <dbReference type="EMBL" id="KAG9327984.1"/>
    </source>
</evidence>
<dbReference type="AlphaFoldDB" id="A0A8T2MIF5"/>
<accession>A0A8T2MIF5</accession>
<dbReference type="Proteomes" id="UP000824540">
    <property type="component" value="Unassembled WGS sequence"/>
</dbReference>
<reference evidence="1" key="1">
    <citation type="thesis" date="2021" institute="BYU ScholarsArchive" country="Provo, UT, USA">
        <title>Applications of and Algorithms for Genome Assembly and Genomic Analyses with an Emphasis on Marine Teleosts.</title>
        <authorList>
            <person name="Pickett B.D."/>
        </authorList>
    </citation>
    <scope>NUCLEOTIDE SEQUENCE</scope>
    <source>
        <strain evidence="1">HI-2016</strain>
    </source>
</reference>
<organism evidence="1 2">
    <name type="scientific">Albula glossodonta</name>
    <name type="common">roundjaw bonefish</name>
    <dbReference type="NCBI Taxonomy" id="121402"/>
    <lineage>
        <taxon>Eukaryota</taxon>
        <taxon>Metazoa</taxon>
        <taxon>Chordata</taxon>
        <taxon>Craniata</taxon>
        <taxon>Vertebrata</taxon>
        <taxon>Euteleostomi</taxon>
        <taxon>Actinopterygii</taxon>
        <taxon>Neopterygii</taxon>
        <taxon>Teleostei</taxon>
        <taxon>Albuliformes</taxon>
        <taxon>Albulidae</taxon>
        <taxon>Albula</taxon>
    </lineage>
</organism>
<gene>
    <name evidence="1" type="ORF">JZ751_017009</name>
</gene>